<reference evidence="4 5" key="1">
    <citation type="submission" date="2016-04" db="EMBL/GenBank/DDBJ databases">
        <title>A degradative enzymes factory behind the ericoid mycorrhizal symbiosis.</title>
        <authorList>
            <consortium name="DOE Joint Genome Institute"/>
            <person name="Martino E."/>
            <person name="Morin E."/>
            <person name="Grelet G."/>
            <person name="Kuo A."/>
            <person name="Kohler A."/>
            <person name="Daghino S."/>
            <person name="Barry K."/>
            <person name="Choi C."/>
            <person name="Cichocki N."/>
            <person name="Clum A."/>
            <person name="Copeland A."/>
            <person name="Hainaut M."/>
            <person name="Haridas S."/>
            <person name="Labutti K."/>
            <person name="Lindquist E."/>
            <person name="Lipzen A."/>
            <person name="Khouja H.-R."/>
            <person name="Murat C."/>
            <person name="Ohm R."/>
            <person name="Olson A."/>
            <person name="Spatafora J."/>
            <person name="Veneault-Fourrey C."/>
            <person name="Henrissat B."/>
            <person name="Grigoriev I."/>
            <person name="Martin F."/>
            <person name="Perotto S."/>
        </authorList>
    </citation>
    <scope>NUCLEOTIDE SEQUENCE [LARGE SCALE GENOMIC DNA]</scope>
    <source>
        <strain evidence="4 5">F</strain>
    </source>
</reference>
<keyword evidence="3" id="KW-0472">Membrane</keyword>
<feature type="transmembrane region" description="Helical" evidence="3">
    <location>
        <begin position="407"/>
        <end position="430"/>
    </location>
</feature>
<keyword evidence="1" id="KW-0880">Kelch repeat</keyword>
<evidence type="ECO:0000313" key="4">
    <source>
        <dbReference type="EMBL" id="PMD34733.1"/>
    </source>
</evidence>
<dbReference type="SUPFAM" id="SSF50965">
    <property type="entry name" value="Galactose oxidase, central domain"/>
    <property type="match status" value="1"/>
</dbReference>
<gene>
    <name evidence="4" type="ORF">L207DRAFT_516883</name>
</gene>
<dbReference type="InterPro" id="IPR011043">
    <property type="entry name" value="Gal_Oxase/kelch_b-propeller"/>
</dbReference>
<evidence type="ECO:0008006" key="6">
    <source>
        <dbReference type="Google" id="ProtNLM"/>
    </source>
</evidence>
<name>A0A2J6R886_HYAVF</name>
<organism evidence="4 5">
    <name type="scientific">Hyaloscypha variabilis (strain UAMH 11265 / GT02V1 / F)</name>
    <name type="common">Meliniomyces variabilis</name>
    <dbReference type="NCBI Taxonomy" id="1149755"/>
    <lineage>
        <taxon>Eukaryota</taxon>
        <taxon>Fungi</taxon>
        <taxon>Dikarya</taxon>
        <taxon>Ascomycota</taxon>
        <taxon>Pezizomycotina</taxon>
        <taxon>Leotiomycetes</taxon>
        <taxon>Helotiales</taxon>
        <taxon>Hyaloscyphaceae</taxon>
        <taxon>Hyaloscypha</taxon>
        <taxon>Hyaloscypha variabilis</taxon>
    </lineage>
</organism>
<keyword evidence="3" id="KW-0812">Transmembrane</keyword>
<dbReference type="PANTHER" id="PTHR46093">
    <property type="entry name" value="ACYL-COA-BINDING DOMAIN-CONTAINING PROTEIN 5"/>
    <property type="match status" value="1"/>
</dbReference>
<dbReference type="InterPro" id="IPR015915">
    <property type="entry name" value="Kelch-typ_b-propeller"/>
</dbReference>
<proteinExistence type="predicted"/>
<keyword evidence="3" id="KW-1133">Transmembrane helix</keyword>
<keyword evidence="5" id="KW-1185">Reference proteome</keyword>
<sequence length="504" mass="54143">MNFTLSIDLSTSWTTSDVVPIVTLHENGDNMLVRDASMFYDPISNMVYWYGGYPYLTGFQPSVWGFTLNGGQVSWEKIYDIGISHATSGSTFPGFTFTTGSLWTSTPTAYYSLGGYIIGGADPAITGLGMTSVSGMVEYNFQEGLWTNTSDTGATGYREQGFSIHGEAIYVPIYGKDGIIVFLGGDIPTTQAYVGGAALAEFSDITIYDISTGNYYQQTATGLAIPLGRIQFCATGAAAADNSSFEIFIYGGSGDGTLNTNDLTADQAVDFGKVYILSLPAFTWIQAPDVSATQRSAHSCRTIGNRQMVSIGGIVNNNSTFTDPWTNGLGIFDMTELTWGFNYDATAAPYVPSKAVTAYYNSSSRYPSSWANSDLKTIFKDTGATTVNGTSSPTGAPAARKTYTGAIVGSVLGGLALIAVLVVCVFFFCMRLGSRREKSRLDNLGSNQPAFYQEGYRDNSYNEMGPSEPKYQLGTETTRLAEMGNEHGGANQPLMKPVELFAGR</sequence>
<protein>
    <recommendedName>
        <fullName evidence="6">Galactose oxidase</fullName>
    </recommendedName>
</protein>
<dbReference type="Proteomes" id="UP000235786">
    <property type="component" value="Unassembled WGS sequence"/>
</dbReference>
<evidence type="ECO:0000313" key="5">
    <source>
        <dbReference type="Proteomes" id="UP000235786"/>
    </source>
</evidence>
<dbReference type="OrthoDB" id="10251809at2759"/>
<evidence type="ECO:0000256" key="1">
    <source>
        <dbReference type="ARBA" id="ARBA00022441"/>
    </source>
</evidence>
<dbReference type="STRING" id="1149755.A0A2J6R886"/>
<dbReference type="AlphaFoldDB" id="A0A2J6R886"/>
<keyword evidence="2" id="KW-0677">Repeat</keyword>
<dbReference type="PANTHER" id="PTHR46093:SF18">
    <property type="entry name" value="FIBRONECTIN TYPE-III DOMAIN-CONTAINING PROTEIN"/>
    <property type="match status" value="1"/>
</dbReference>
<accession>A0A2J6R886</accession>
<evidence type="ECO:0000256" key="3">
    <source>
        <dbReference type="SAM" id="Phobius"/>
    </source>
</evidence>
<evidence type="ECO:0000256" key="2">
    <source>
        <dbReference type="ARBA" id="ARBA00022737"/>
    </source>
</evidence>
<dbReference type="Gene3D" id="2.120.10.80">
    <property type="entry name" value="Kelch-type beta propeller"/>
    <property type="match status" value="1"/>
</dbReference>
<dbReference type="EMBL" id="KZ613953">
    <property type="protein sequence ID" value="PMD34733.1"/>
    <property type="molecule type" value="Genomic_DNA"/>
</dbReference>